<protein>
    <submittedName>
        <fullName evidence="1">Uncharacterized protein</fullName>
    </submittedName>
</protein>
<gene>
    <name evidence="1" type="ORF">B0J15DRAFT_575229</name>
</gene>
<accession>A0A9P9G2P9</accession>
<sequence>MTPFCDFKSNSNAAERGAFTAASWSRQGCGKSQTRQLSETSPRLTEGSQAFWVIGNNSQVQNAFHLVSQRTKNGLVNLDVSPGPTLPSAPVQKTLQAAVLTSDYAMQNVALRMNLNLIAPSLTRTTHIKN</sequence>
<dbReference type="OrthoDB" id="446759at2759"/>
<comment type="caution">
    <text evidence="1">The sequence shown here is derived from an EMBL/GenBank/DDBJ whole genome shotgun (WGS) entry which is preliminary data.</text>
</comment>
<dbReference type="AlphaFoldDB" id="A0A9P9G2P9"/>
<evidence type="ECO:0000313" key="2">
    <source>
        <dbReference type="Proteomes" id="UP000736672"/>
    </source>
</evidence>
<proteinExistence type="predicted"/>
<keyword evidence="2" id="KW-1185">Reference proteome</keyword>
<name>A0A9P9G2P9_FUSSL</name>
<dbReference type="EMBL" id="JAGTJS010000034">
    <property type="protein sequence ID" value="KAH7230867.1"/>
    <property type="molecule type" value="Genomic_DNA"/>
</dbReference>
<evidence type="ECO:0000313" key="1">
    <source>
        <dbReference type="EMBL" id="KAH7230867.1"/>
    </source>
</evidence>
<organism evidence="1 2">
    <name type="scientific">Fusarium solani</name>
    <name type="common">Filamentous fungus</name>
    <dbReference type="NCBI Taxonomy" id="169388"/>
    <lineage>
        <taxon>Eukaryota</taxon>
        <taxon>Fungi</taxon>
        <taxon>Dikarya</taxon>
        <taxon>Ascomycota</taxon>
        <taxon>Pezizomycotina</taxon>
        <taxon>Sordariomycetes</taxon>
        <taxon>Hypocreomycetidae</taxon>
        <taxon>Hypocreales</taxon>
        <taxon>Nectriaceae</taxon>
        <taxon>Fusarium</taxon>
        <taxon>Fusarium solani species complex</taxon>
    </lineage>
</organism>
<dbReference type="Proteomes" id="UP000736672">
    <property type="component" value="Unassembled WGS sequence"/>
</dbReference>
<reference evidence="1" key="1">
    <citation type="journal article" date="2021" name="Nat. Commun.">
        <title>Genetic determinants of endophytism in the Arabidopsis root mycobiome.</title>
        <authorList>
            <person name="Mesny F."/>
            <person name="Miyauchi S."/>
            <person name="Thiergart T."/>
            <person name="Pickel B."/>
            <person name="Atanasova L."/>
            <person name="Karlsson M."/>
            <person name="Huettel B."/>
            <person name="Barry K.W."/>
            <person name="Haridas S."/>
            <person name="Chen C."/>
            <person name="Bauer D."/>
            <person name="Andreopoulos W."/>
            <person name="Pangilinan J."/>
            <person name="LaButti K."/>
            <person name="Riley R."/>
            <person name="Lipzen A."/>
            <person name="Clum A."/>
            <person name="Drula E."/>
            <person name="Henrissat B."/>
            <person name="Kohler A."/>
            <person name="Grigoriev I.V."/>
            <person name="Martin F.M."/>
            <person name="Hacquard S."/>
        </authorList>
    </citation>
    <scope>NUCLEOTIDE SEQUENCE</scope>
    <source>
        <strain evidence="1">FSSC 5 MPI-SDFR-AT-0091</strain>
    </source>
</reference>